<dbReference type="Pfam" id="PF00400">
    <property type="entry name" value="WD40"/>
    <property type="match status" value="2"/>
</dbReference>
<keyword evidence="2 4" id="KW-0853">WD repeat</keyword>
<dbReference type="OrthoDB" id="10262360at2759"/>
<dbReference type="Gene3D" id="2.130.10.10">
    <property type="entry name" value="YVTN repeat-like/Quinoprotein amine dehydrogenase"/>
    <property type="match status" value="1"/>
</dbReference>
<evidence type="ECO:0000256" key="4">
    <source>
        <dbReference type="PROSITE-ProRule" id="PRU00221"/>
    </source>
</evidence>
<dbReference type="GO" id="GO:0030307">
    <property type="term" value="P:positive regulation of cell growth"/>
    <property type="evidence" value="ECO:0007669"/>
    <property type="project" value="TreeGrafter"/>
</dbReference>
<evidence type="ECO:0000259" key="6">
    <source>
        <dbReference type="SMART" id="SM01302"/>
    </source>
</evidence>
<feature type="region of interest" description="Disordered" evidence="5">
    <location>
        <begin position="987"/>
        <end position="1037"/>
    </location>
</feature>
<proteinExistence type="inferred from homology"/>
<dbReference type="PROSITE" id="PS50082">
    <property type="entry name" value="WD_REPEATS_2"/>
    <property type="match status" value="1"/>
</dbReference>
<organism evidence="7 8">
    <name type="scientific">Thanatephorus cucumeris (strain AG1-IA)</name>
    <name type="common">Rice sheath blight fungus</name>
    <name type="synonym">Rhizoctonia solani</name>
    <dbReference type="NCBI Taxonomy" id="983506"/>
    <lineage>
        <taxon>Eukaryota</taxon>
        <taxon>Fungi</taxon>
        <taxon>Dikarya</taxon>
        <taxon>Basidiomycota</taxon>
        <taxon>Agaricomycotina</taxon>
        <taxon>Agaricomycetes</taxon>
        <taxon>Cantharellales</taxon>
        <taxon>Ceratobasidiaceae</taxon>
        <taxon>Rhizoctonia</taxon>
        <taxon>Rhizoctonia solani AG-1</taxon>
    </lineage>
</organism>
<dbReference type="PROSITE" id="PS00678">
    <property type="entry name" value="WD_REPEATS_1"/>
    <property type="match status" value="1"/>
</dbReference>
<feature type="region of interest" description="Disordered" evidence="5">
    <location>
        <begin position="886"/>
        <end position="923"/>
    </location>
</feature>
<dbReference type="GO" id="GO:0071230">
    <property type="term" value="P:cellular response to amino acid stimulus"/>
    <property type="evidence" value="ECO:0007669"/>
    <property type="project" value="TreeGrafter"/>
</dbReference>
<dbReference type="GO" id="GO:0009267">
    <property type="term" value="P:cellular response to starvation"/>
    <property type="evidence" value="ECO:0007669"/>
    <property type="project" value="TreeGrafter"/>
</dbReference>
<dbReference type="GO" id="GO:0010506">
    <property type="term" value="P:regulation of autophagy"/>
    <property type="evidence" value="ECO:0007669"/>
    <property type="project" value="TreeGrafter"/>
</dbReference>
<evidence type="ECO:0000313" key="7">
    <source>
        <dbReference type="EMBL" id="ELU40524.1"/>
    </source>
</evidence>
<keyword evidence="8" id="KW-1185">Reference proteome</keyword>
<dbReference type="STRING" id="983506.L8WVZ0"/>
<dbReference type="GO" id="GO:0031931">
    <property type="term" value="C:TORC1 complex"/>
    <property type="evidence" value="ECO:0007669"/>
    <property type="project" value="InterPro"/>
</dbReference>
<dbReference type="SMART" id="SM01302">
    <property type="entry name" value="Raptor_N"/>
    <property type="match status" value="1"/>
</dbReference>
<feature type="region of interest" description="Disordered" evidence="5">
    <location>
        <begin position="1076"/>
        <end position="1099"/>
    </location>
</feature>
<dbReference type="InterPro" id="IPR016024">
    <property type="entry name" value="ARM-type_fold"/>
</dbReference>
<name>L8WVZ0_THACA</name>
<dbReference type="InterPro" id="IPR036322">
    <property type="entry name" value="WD40_repeat_dom_sf"/>
</dbReference>
<dbReference type="InterPro" id="IPR001680">
    <property type="entry name" value="WD40_rpt"/>
</dbReference>
<dbReference type="SUPFAM" id="SSF48371">
    <property type="entry name" value="ARM repeat"/>
    <property type="match status" value="1"/>
</dbReference>
<evidence type="ECO:0000256" key="5">
    <source>
        <dbReference type="SAM" id="MobiDB-lite"/>
    </source>
</evidence>
<dbReference type="SMART" id="SM00320">
    <property type="entry name" value="WD40"/>
    <property type="match status" value="5"/>
</dbReference>
<dbReference type="InterPro" id="IPR019775">
    <property type="entry name" value="WD40_repeat_CS"/>
</dbReference>
<protein>
    <submittedName>
        <fullName evidence="7">Mip1 protein</fullName>
    </submittedName>
</protein>
<dbReference type="InterPro" id="IPR015943">
    <property type="entry name" value="WD40/YVTN_repeat-like_dom_sf"/>
</dbReference>
<dbReference type="SUPFAM" id="SSF50978">
    <property type="entry name" value="WD40 repeat-like"/>
    <property type="match status" value="1"/>
</dbReference>
<feature type="repeat" description="WD" evidence="4">
    <location>
        <begin position="1393"/>
        <end position="1435"/>
    </location>
</feature>
<feature type="region of interest" description="Disordered" evidence="5">
    <location>
        <begin position="943"/>
        <end position="963"/>
    </location>
</feature>
<dbReference type="InterPro" id="IPR004083">
    <property type="entry name" value="Raptor"/>
</dbReference>
<dbReference type="OMA" id="ELREWPD"/>
<accession>L8WVZ0</accession>
<evidence type="ECO:0000256" key="3">
    <source>
        <dbReference type="ARBA" id="ARBA00022737"/>
    </source>
</evidence>
<dbReference type="HOGENOM" id="CLU_001136_3_1_1"/>
<dbReference type="EMBL" id="AFRT01001413">
    <property type="protein sequence ID" value="ELU40524.1"/>
    <property type="molecule type" value="Genomic_DNA"/>
</dbReference>
<dbReference type="Gene3D" id="1.25.10.10">
    <property type="entry name" value="Leucine-rich Repeat Variant"/>
    <property type="match status" value="1"/>
</dbReference>
<feature type="compositionally biased region" description="Polar residues" evidence="5">
    <location>
        <begin position="993"/>
        <end position="1022"/>
    </location>
</feature>
<comment type="similarity">
    <text evidence="1">Belongs to the WD repeat RAPTOR family.</text>
</comment>
<dbReference type="InterPro" id="IPR029347">
    <property type="entry name" value="Raptor_N"/>
</dbReference>
<keyword evidence="3" id="KW-0677">Repeat</keyword>
<dbReference type="GO" id="GO:0005737">
    <property type="term" value="C:cytoplasm"/>
    <property type="evidence" value="ECO:0007669"/>
    <property type="project" value="TreeGrafter"/>
</dbReference>
<feature type="region of interest" description="Disordered" evidence="5">
    <location>
        <begin position="418"/>
        <end position="437"/>
    </location>
</feature>
<evidence type="ECO:0000256" key="1">
    <source>
        <dbReference type="ARBA" id="ARBA00009257"/>
    </source>
</evidence>
<sequence length="2255" mass="249509">MAGRGGAWQAMTPPSPSEMSGSFSDDETKNGDESDSEESAPQKLFSEKRHFSCGNPRPTMGGGVPQWRLKEKLRTARAALVVCLNIGVDPPDVVKTQPCATLECWVDPFSMPSNKALEAIGRNLQHQFENLNPRMNYKPYLDPSVEDTRKWCIGLRKMVGRECALFYYNGHGVPKPTRSGEIWVFNRGYSQYIPVSIQDLQSWLGSPCVFVWDCSAAGNIVSNFLKFAEQKDQQARMDPAHQDPQASRPFMDCIQLAACAADEVLPMTPELPADVFTACLTSPIEMALRFFALRNPLPSNPTRSGVPHLDNVMQLPGDLKDRRTPLGELNWIFTAVTDTIAWTTFPRDIFRRLFRQDLMVAALFRNFLLAERIMRNYHCTPQSYPPLPPSHNHPLWNSWDLAVDSCLAQLPQLRAAEEQRLAAQQDAGPGGSQTSDAPGPYQYVPSSFFGDHLTAFQVWLTRGAALSKTVTDEAVQPIYFNTADSSDESEPRDAFRPRRGILVPRRPPDQLPIILQVLLSQTHRLRALILLSQFMDLGPWAVHLALAIGIFPYVQKLLQSPAQELKPVLVFVWARLLAVDRSCREDLLRDDGYMYFVNILSPHTGVYIPNSAEHRAMCAFILSIVARDHPEGQMACLRASVFHMCLIRLDDADYLLRQWSALCIAQLWDGNDDAKKYGIDQGAQDKLSVMMSDHSPNVRAAALYALSVFLGASGSAIEGRNGGGGTGCRIPLQERDQLRLEVAIATGATLAGKEDASPMVRKELVVLLSCLVNEWRGWFVVAAWVYWEDHGGLNPLTSPSVREQRAAEGALRAAHAQREWADRAASEPRRRDELRVVLTSFFTIYCTLLELSVDPYPEVATLAQTVVDYITALLLESPFSKLPTSDFPKSVPARQAHYPHQPRAGGLDEEKHPRASQIGRMTDTLKRTTSFAATLKSIATGYAFPAPESPGPSEPDHAGAFLSKDVPRPHILSAQYVPPYPPSSDALVMPAASGSTMEKSRTTPSTPTLVHSPRLTTKSANGSPRRDQASSHLPLPKFTTDPRVYSHSHSHSQGHGYSAADIIEALVEEDLDRLRGRKHRGAPPPPSSDGTESSLTGSALSGLCTGEGLANVLPLKKDEPGSVTYNELMWRRQRNEKILDATDHQAGVARESPALFSNTMVLMGSLAHCPWDRPVSHFSVDGVPLRIKFHQFDPHIAVIDDTTSLRWVLELCLLAGEQLVVTFNNGNPPGSAITGIHFVNEDAQTMIMTASAEGTVRIFRNYDLQRSHDPLEMVTSFRALNHTIPLQKGSGLVTDWQQESGLLLVGGDSRVVRVWDGFQELCLAVSARSSITRWPFHSILNYSQEIFTQMDTCVTSVAFDPESSNLFLASSADGRLCLYDRRIGGNASMARNWHRHQSWIESLHWQKGGNKAIMTASLDGEVRLWDLRDRDGVGILGKKWQPHGNALANFALHPKAAVFAATSAIVASPRPQSIIVHSIPPVEKPSVLSKFTLPGHTHAHAHISARSPFFAGPSSLSFHPNEMLYATGGIDNIVRVYGCKLRESQEEDVPRGAFEHVPRMNGHGHEGLRMASTRSVASSVLYLEITGGRLEYQYLEAHFSTQSNGMIYIEAQRNFRVVMIRDSRFTHDQLRLQRSRLVDESRARILVSVSLKLHRSWIRKTPTLILCARTPHRRPAPNRLLEKLLLELSPYTEIKRSSDLLEPGSAWLRGTGSSDNARRNSPRPLGHGSVSFFLFPVIMRLSSTLLVGFVLSGSSALAGKRIKGLSNNAQELFDIAMTYNDDGWDPIRGATGAGSARATAWYAVGLLARNDGSDVATARDIIEREIDAQYIVPGNPWYGTYKKTFEEPIPGTAQYPASIYNSYDPSKPSLTGLYSRPKLTTLHPMCRLVLGLAGGITSEQNAGQQPHSLNHAVLGGLTRVGLDGDNLDLIYTNPALMRAFSTGWLGSRIGDTNFTQTEAKTLYEIYQTSNNSLPEFNAPTYYGIDMWALSLWTKYSPKNSSLAKYGPLILSGLWDTMGDYYNANLKNFAGPYDRTYGNDMTTYMAVIGLYQSCITGKSKAPLPPKLYASKHIDDWAQGHLVALTCDTAVKHASSKAKSAMTKFTKPRYIERHIRSSETNDTRRPVTTWIEDWAMFGGESISETVHVRGDQFVPGLVQWSPKKGWISWIAWSQSANWLSGVVGNSSTGQPTLTVSYPNRAIPGTERFTFTTGGLPYVRGSNMSWNGFEALPGIKLKVTTVGVDAPSTYFSNSALHE</sequence>
<reference evidence="7 8" key="1">
    <citation type="journal article" date="2013" name="Nat. Commun.">
        <title>The evolution and pathogenic mechanisms of the rice sheath blight pathogen.</title>
        <authorList>
            <person name="Zheng A."/>
            <person name="Lin R."/>
            <person name="Xu L."/>
            <person name="Qin P."/>
            <person name="Tang C."/>
            <person name="Ai P."/>
            <person name="Zhang D."/>
            <person name="Liu Y."/>
            <person name="Sun Z."/>
            <person name="Feng H."/>
            <person name="Wang Y."/>
            <person name="Chen Y."/>
            <person name="Liang X."/>
            <person name="Fu R."/>
            <person name="Li Q."/>
            <person name="Zhang J."/>
            <person name="Yu X."/>
            <person name="Xie Z."/>
            <person name="Ding L."/>
            <person name="Guan P."/>
            <person name="Tang J."/>
            <person name="Liang Y."/>
            <person name="Wang S."/>
            <person name="Deng Q."/>
            <person name="Li S."/>
            <person name="Zhu J."/>
            <person name="Wang L."/>
            <person name="Liu H."/>
            <person name="Li P."/>
        </authorList>
    </citation>
    <scope>NUCLEOTIDE SEQUENCE [LARGE SCALE GENOMIC DNA]</scope>
    <source>
        <strain evidence="8">AG-1 IA</strain>
    </source>
</reference>
<dbReference type="Proteomes" id="UP000011668">
    <property type="component" value="Unassembled WGS sequence"/>
</dbReference>
<dbReference type="GO" id="GO:0031929">
    <property type="term" value="P:TOR signaling"/>
    <property type="evidence" value="ECO:0007669"/>
    <property type="project" value="InterPro"/>
</dbReference>
<dbReference type="PRINTS" id="PR01547">
    <property type="entry name" value="YEAST176DUF"/>
</dbReference>
<dbReference type="GO" id="GO:0030674">
    <property type="term" value="F:protein-macromolecule adaptor activity"/>
    <property type="evidence" value="ECO:0007669"/>
    <property type="project" value="TreeGrafter"/>
</dbReference>
<dbReference type="Pfam" id="PF14538">
    <property type="entry name" value="Raptor_N"/>
    <property type="match status" value="1"/>
</dbReference>
<gene>
    <name evidence="7" type="ORF">AG1IA_05445</name>
</gene>
<evidence type="ECO:0000313" key="8">
    <source>
        <dbReference type="Proteomes" id="UP000011668"/>
    </source>
</evidence>
<dbReference type="InterPro" id="IPR011989">
    <property type="entry name" value="ARM-like"/>
</dbReference>
<dbReference type="PROSITE" id="PS50294">
    <property type="entry name" value="WD_REPEATS_REGION"/>
    <property type="match status" value="1"/>
</dbReference>
<feature type="domain" description="Raptor N-terminal CASPase-like" evidence="6">
    <location>
        <begin position="72"/>
        <end position="225"/>
    </location>
</feature>
<dbReference type="PANTHER" id="PTHR12848">
    <property type="entry name" value="REGULATORY-ASSOCIATED PROTEIN OF MTOR"/>
    <property type="match status" value="1"/>
</dbReference>
<feature type="compositionally biased region" description="Polar residues" evidence="5">
    <location>
        <begin position="1088"/>
        <end position="1099"/>
    </location>
</feature>
<dbReference type="PANTHER" id="PTHR12848:SF16">
    <property type="entry name" value="REGULATORY-ASSOCIATED PROTEIN OF MTOR"/>
    <property type="match status" value="1"/>
</dbReference>
<feature type="region of interest" description="Disordered" evidence="5">
    <location>
        <begin position="1"/>
        <end position="64"/>
    </location>
</feature>
<comment type="caution">
    <text evidence="7">The sequence shown here is derived from an EMBL/GenBank/DDBJ whole genome shotgun (WGS) entry which is preliminary data.</text>
</comment>
<evidence type="ECO:0000256" key="2">
    <source>
        <dbReference type="ARBA" id="ARBA00022574"/>
    </source>
</evidence>